<accession>A0A3P6DT16</accession>
<name>A0A3P6DT16_BRACM</name>
<dbReference type="Proteomes" id="UP000694005">
    <property type="component" value="Chromosome A03"/>
</dbReference>
<dbReference type="EMBL" id="LS974619">
    <property type="protein sequence ID" value="CAG7885545.1"/>
    <property type="molecule type" value="Genomic_DNA"/>
</dbReference>
<protein>
    <recommendedName>
        <fullName evidence="3">RNase H type-1 domain-containing protein</fullName>
    </recommendedName>
</protein>
<evidence type="ECO:0008006" key="3">
    <source>
        <dbReference type="Google" id="ProtNLM"/>
    </source>
</evidence>
<sequence length="146" mass="16285">MGPATRDSALLTVRDLIHEVLGEWNKNLIQALLSFEEERIMRLKPSPKGAPDALKWLGEKLEEYSEEKGHHIRYQEPLLQVATVVRTDAAWLGSNLNAGLSWIVMSAEERTIGKRGASFTASVLIAEGLALREAMLDCRARGFKEV</sequence>
<dbReference type="EMBL" id="LR031588">
    <property type="protein sequence ID" value="VDD23742.1"/>
    <property type="molecule type" value="Genomic_DNA"/>
</dbReference>
<dbReference type="AlphaFoldDB" id="A0A3P6DT16"/>
<gene>
    <name evidence="1" type="ORF">BRAPAZ1V2_A03P68880.2</name>
    <name evidence="2" type="ORF">BRASC39T46220Z</name>
</gene>
<feature type="non-terminal residue" evidence="2">
    <location>
        <position position="146"/>
    </location>
</feature>
<feature type="non-terminal residue" evidence="2">
    <location>
        <position position="1"/>
    </location>
</feature>
<organism evidence="2">
    <name type="scientific">Brassica campestris</name>
    <name type="common">Field mustard</name>
    <dbReference type="NCBI Taxonomy" id="3711"/>
    <lineage>
        <taxon>Eukaryota</taxon>
        <taxon>Viridiplantae</taxon>
        <taxon>Streptophyta</taxon>
        <taxon>Embryophyta</taxon>
        <taxon>Tracheophyta</taxon>
        <taxon>Spermatophyta</taxon>
        <taxon>Magnoliopsida</taxon>
        <taxon>eudicotyledons</taxon>
        <taxon>Gunneridae</taxon>
        <taxon>Pentapetalae</taxon>
        <taxon>rosids</taxon>
        <taxon>malvids</taxon>
        <taxon>Brassicales</taxon>
        <taxon>Brassicaceae</taxon>
        <taxon>Brassiceae</taxon>
        <taxon>Brassica</taxon>
    </lineage>
</organism>
<evidence type="ECO:0000313" key="1">
    <source>
        <dbReference type="EMBL" id="CAG7885545.1"/>
    </source>
</evidence>
<reference evidence="2" key="1">
    <citation type="submission" date="2018-11" db="EMBL/GenBank/DDBJ databases">
        <authorList>
            <consortium name="Genoscope - CEA"/>
            <person name="William W."/>
        </authorList>
    </citation>
    <scope>NUCLEOTIDE SEQUENCE</scope>
</reference>
<proteinExistence type="predicted"/>
<evidence type="ECO:0000313" key="2">
    <source>
        <dbReference type="EMBL" id="VDD23742.1"/>
    </source>
</evidence>
<dbReference type="Gramene" id="A03p68880.2_BraZ1">
    <property type="protein sequence ID" value="A03p68880.2_BraZ1.CDS"/>
    <property type="gene ID" value="A03g68880.2_BraZ1"/>
</dbReference>